<reference evidence="1 2" key="1">
    <citation type="submission" date="2018-11" db="EMBL/GenBank/DDBJ databases">
        <authorList>
            <consortium name="Pathogen Informatics"/>
        </authorList>
    </citation>
    <scope>NUCLEOTIDE SEQUENCE [LARGE SCALE GENOMIC DNA]</scope>
    <source>
        <strain evidence="1 2">Zambia</strain>
    </source>
</reference>
<accession>A0A3P8F1Y9</accession>
<organism evidence="1 2">
    <name type="scientific">Schistosoma margrebowiei</name>
    <dbReference type="NCBI Taxonomy" id="48269"/>
    <lineage>
        <taxon>Eukaryota</taxon>
        <taxon>Metazoa</taxon>
        <taxon>Spiralia</taxon>
        <taxon>Lophotrochozoa</taxon>
        <taxon>Platyhelminthes</taxon>
        <taxon>Trematoda</taxon>
        <taxon>Digenea</taxon>
        <taxon>Strigeidida</taxon>
        <taxon>Schistosomatoidea</taxon>
        <taxon>Schistosomatidae</taxon>
        <taxon>Schistosoma</taxon>
    </lineage>
</organism>
<evidence type="ECO:0000313" key="1">
    <source>
        <dbReference type="EMBL" id="VDP15813.1"/>
    </source>
</evidence>
<sequence>MSPILIDTLLYVQSIDSISIGFRSAITLKTKFTGVVFLTVAFL</sequence>
<gene>
    <name evidence="1" type="ORF">SMRZ_LOCUS14425</name>
</gene>
<protein>
    <submittedName>
        <fullName evidence="1">Uncharacterized protein</fullName>
    </submittedName>
</protein>
<dbReference type="EMBL" id="UZAI01016780">
    <property type="protein sequence ID" value="VDP15813.1"/>
    <property type="molecule type" value="Genomic_DNA"/>
</dbReference>
<name>A0A3P8F1Y9_9TREM</name>
<dbReference type="Proteomes" id="UP000277204">
    <property type="component" value="Unassembled WGS sequence"/>
</dbReference>
<proteinExistence type="predicted"/>
<dbReference type="AlphaFoldDB" id="A0A3P8F1Y9"/>
<keyword evidence="2" id="KW-1185">Reference proteome</keyword>
<evidence type="ECO:0000313" key="2">
    <source>
        <dbReference type="Proteomes" id="UP000277204"/>
    </source>
</evidence>